<name>A0A1B2DBG9_9BACL</name>
<dbReference type="RefSeq" id="WP_056039818.1">
    <property type="nucleotide sequence ID" value="NZ_CP016808.1"/>
</dbReference>
<keyword evidence="1" id="KW-0472">Membrane</keyword>
<accession>A0A1B2DBG9</accession>
<dbReference type="EMBL" id="CP016808">
    <property type="protein sequence ID" value="ANY65051.1"/>
    <property type="molecule type" value="Genomic_DNA"/>
</dbReference>
<evidence type="ECO:0000256" key="1">
    <source>
        <dbReference type="SAM" id="Phobius"/>
    </source>
</evidence>
<sequence>MYNVMVLLHLLGAVGMGFYIVLPIMIGRASKLAGVGQEGLADGLLSANRVAQYFLIVQLLTGGYMMSKGDYAVIWMIIVTVLFLGIAALGGIITKPLKRIVSSIREGQSASAHIGKARVMSLIVLVLYLVVIYFMRFPIFATV</sequence>
<keyword evidence="1" id="KW-1133">Transmembrane helix</keyword>
<keyword evidence="1" id="KW-0812">Transmembrane</keyword>
<gene>
    <name evidence="2" type="ORF">BBD42_00095</name>
</gene>
<proteinExistence type="predicted"/>
<dbReference type="AlphaFoldDB" id="A0A1B2DBG9"/>
<protein>
    <recommendedName>
        <fullName evidence="3">DUF2269 domain-containing protein</fullName>
    </recommendedName>
</protein>
<feature type="transmembrane region" description="Helical" evidence="1">
    <location>
        <begin position="115"/>
        <end position="135"/>
    </location>
</feature>
<feature type="transmembrane region" description="Helical" evidence="1">
    <location>
        <begin position="72"/>
        <end position="94"/>
    </location>
</feature>
<evidence type="ECO:0000313" key="2">
    <source>
        <dbReference type="EMBL" id="ANY65051.1"/>
    </source>
</evidence>
<reference evidence="2" key="1">
    <citation type="submission" date="2016-08" db="EMBL/GenBank/DDBJ databases">
        <title>Complete Genome Seqeunce of Paenibacillus sp. BIHB 4019 from tea rhizoplane.</title>
        <authorList>
            <person name="Thakur R."/>
            <person name="Swarnkar M.K."/>
            <person name="Gulati A."/>
        </authorList>
    </citation>
    <scope>NUCLEOTIDE SEQUENCE [LARGE SCALE GENOMIC DNA]</scope>
    <source>
        <strain evidence="2">BIHB4019</strain>
    </source>
</reference>
<feature type="transmembrane region" description="Helical" evidence="1">
    <location>
        <begin position="6"/>
        <end position="26"/>
    </location>
</feature>
<organism evidence="2">
    <name type="scientific">Paenibacillus sp. BIHB 4019</name>
    <dbReference type="NCBI Taxonomy" id="1870819"/>
    <lineage>
        <taxon>Bacteria</taxon>
        <taxon>Bacillati</taxon>
        <taxon>Bacillota</taxon>
        <taxon>Bacilli</taxon>
        <taxon>Bacillales</taxon>
        <taxon>Paenibacillaceae</taxon>
        <taxon>Paenibacillus</taxon>
    </lineage>
</organism>
<evidence type="ECO:0008006" key="3">
    <source>
        <dbReference type="Google" id="ProtNLM"/>
    </source>
</evidence>